<keyword evidence="3" id="KW-1185">Reference proteome</keyword>
<keyword evidence="1" id="KW-0472">Membrane</keyword>
<evidence type="ECO:0000256" key="1">
    <source>
        <dbReference type="SAM" id="Phobius"/>
    </source>
</evidence>
<proteinExistence type="predicted"/>
<dbReference type="Proteomes" id="UP001501343">
    <property type="component" value="Unassembled WGS sequence"/>
</dbReference>
<name>A0ABN2PT82_9MICO</name>
<sequence length="1003" mass="108797">MTKATRRGVLAVVTAIVLLALGLGVGVVVGDALGIRTEPSAQMTPAEEVIPAVSEAIAPPTFTTIDIPVDPRTDLAVQDLESAVQDAAATAGEASLTVVVLDGADDDTYTLAGAPDALRIEASSVTGAVRGIYDLSAQIRSGRSVAEHLGETVTSRLPFRMVDLGAVGVEPDPALWEAGDDYSHVSRAFEEVYLEEAPYIDRESLADAYDDWEQFLARSLANGYNAVAWPGFVEYATFDDVEGGPIYPEGDAHVARSLALRDAFGPFWDRAAELGVKVFLRTDMPTLTPTMNDWFVDRLGSLATEDPRLWQTYAEGLDELYAAEPGLSGILIRIGEGGDIYKEPGWDYYSAIAVRTPEAVRTMLESYTAQAEASGREVIFRTWSVGIGAVGDMHTDADSYHAVLDGIDSPALIVSTKYTLGDYYSWLPLNDTLETGDQRRIVEFQSKREFESLGAFPNDLGAEFQWAIQTLLAANPRIEGVWTWTQDGGPWRAGPMILYLKAGFWQLSELNTQVAAAIARDPAVDVGGVTVDWAREFFSDDPATVTAIAEAMTYSHAAVKNGLYLGPFAEVRAFALGLEPPPQMWLFEWDILTGDSATLDVLYTIIGADRIDETIAQGEAAVADAERMLGLVEGTDAATWRDPEMREAFVGALEYEVDTLTLLSSYREMFLRQAQWHDTLSPDVHAQWLGARDEYVARAHHHLEWYASDVAHPAWNLTAAQLGVDRADRDLAMAWFARILLLLAAAWVVIGMLAARTRLVAKPGAAAARAAWIASTRPWRARESTLGMLRLDRWLLLGVPVALLVATRAVQTSFLSWSHLLVVLAAWTIFALAVRLFVGRRSPWPVIAAVGGVVVLRCIVTLFALSFSGPGGYWFAFWTDPTLRVTYITIAFALFVWVFVAAGWALSAQLGTRRAWGAVLASVGAGLLIPALVIGAVGIEGALTIWNDELGLLPWGLARILGITTYLEIPDATAWYGAGFAAVLVVAGVLLALPKRRARAAAS</sequence>
<dbReference type="EMBL" id="BAAAOF010000004">
    <property type="protein sequence ID" value="GAA1928206.1"/>
    <property type="molecule type" value="Genomic_DNA"/>
</dbReference>
<feature type="transmembrane region" description="Helical" evidence="1">
    <location>
        <begin position="974"/>
        <end position="993"/>
    </location>
</feature>
<feature type="transmembrane region" description="Helical" evidence="1">
    <location>
        <begin position="735"/>
        <end position="755"/>
    </location>
</feature>
<keyword evidence="1" id="KW-1133">Transmembrane helix</keyword>
<reference evidence="2 3" key="1">
    <citation type="journal article" date="2019" name="Int. J. Syst. Evol. Microbiol.">
        <title>The Global Catalogue of Microorganisms (GCM) 10K type strain sequencing project: providing services to taxonomists for standard genome sequencing and annotation.</title>
        <authorList>
            <consortium name="The Broad Institute Genomics Platform"/>
            <consortium name="The Broad Institute Genome Sequencing Center for Infectious Disease"/>
            <person name="Wu L."/>
            <person name="Ma J."/>
        </authorList>
    </citation>
    <scope>NUCLEOTIDE SEQUENCE [LARGE SCALE GENOMIC DNA]</scope>
    <source>
        <strain evidence="2 3">JCM 14900</strain>
    </source>
</reference>
<feature type="transmembrane region" description="Helical" evidence="1">
    <location>
        <begin position="918"/>
        <end position="946"/>
    </location>
</feature>
<accession>A0ABN2PT82</accession>
<protein>
    <recommendedName>
        <fullName evidence="4">Glycosyl hydrolase family 67 C-terminus</fullName>
    </recommendedName>
</protein>
<evidence type="ECO:0000313" key="3">
    <source>
        <dbReference type="Proteomes" id="UP001501343"/>
    </source>
</evidence>
<keyword evidence="1" id="KW-0812">Transmembrane</keyword>
<feature type="transmembrane region" description="Helical" evidence="1">
    <location>
        <begin position="885"/>
        <end position="906"/>
    </location>
</feature>
<feature type="transmembrane region" description="Helical" evidence="1">
    <location>
        <begin position="817"/>
        <end position="838"/>
    </location>
</feature>
<evidence type="ECO:0000313" key="2">
    <source>
        <dbReference type="EMBL" id="GAA1928206.1"/>
    </source>
</evidence>
<dbReference type="RefSeq" id="WP_248148814.1">
    <property type="nucleotide sequence ID" value="NZ_BAAAOF010000004.1"/>
</dbReference>
<feature type="transmembrane region" description="Helical" evidence="1">
    <location>
        <begin position="845"/>
        <end position="865"/>
    </location>
</feature>
<organism evidence="2 3">
    <name type="scientific">Microbacterium aoyamense</name>
    <dbReference type="NCBI Taxonomy" id="344166"/>
    <lineage>
        <taxon>Bacteria</taxon>
        <taxon>Bacillati</taxon>
        <taxon>Actinomycetota</taxon>
        <taxon>Actinomycetes</taxon>
        <taxon>Micrococcales</taxon>
        <taxon>Microbacteriaceae</taxon>
        <taxon>Microbacterium</taxon>
    </lineage>
</organism>
<gene>
    <name evidence="2" type="ORF">GCM10009775_20340</name>
</gene>
<dbReference type="InterPro" id="IPR017853">
    <property type="entry name" value="GH"/>
</dbReference>
<dbReference type="SUPFAM" id="SSF51445">
    <property type="entry name" value="(Trans)glycosidases"/>
    <property type="match status" value="1"/>
</dbReference>
<feature type="transmembrane region" description="Helical" evidence="1">
    <location>
        <begin position="794"/>
        <end position="811"/>
    </location>
</feature>
<comment type="caution">
    <text evidence="2">The sequence shown here is derived from an EMBL/GenBank/DDBJ whole genome shotgun (WGS) entry which is preliminary data.</text>
</comment>
<evidence type="ECO:0008006" key="4">
    <source>
        <dbReference type="Google" id="ProtNLM"/>
    </source>
</evidence>